<dbReference type="PROSITE" id="PS50835">
    <property type="entry name" value="IG_LIKE"/>
    <property type="match status" value="1"/>
</dbReference>
<feature type="compositionally biased region" description="Basic and acidic residues" evidence="2">
    <location>
        <begin position="156"/>
        <end position="169"/>
    </location>
</feature>
<dbReference type="InParanoid" id="A0A3Q0FTV5"/>
<accession>A0A3Q0FTV5</accession>
<name>A0A3Q0FTV5_ALLSI</name>
<dbReference type="InterPro" id="IPR050380">
    <property type="entry name" value="Immune_Resp_Modulators"/>
</dbReference>
<reference evidence="5" key="1">
    <citation type="submission" date="2025-08" db="UniProtKB">
        <authorList>
            <consortium name="RefSeq"/>
        </authorList>
    </citation>
    <scope>IDENTIFICATION</scope>
</reference>
<evidence type="ECO:0000313" key="4">
    <source>
        <dbReference type="Proteomes" id="UP000189705"/>
    </source>
</evidence>
<protein>
    <submittedName>
        <fullName evidence="5">Uncharacterized protein LOC106723267</fullName>
    </submittedName>
</protein>
<dbReference type="InterPro" id="IPR036179">
    <property type="entry name" value="Ig-like_dom_sf"/>
</dbReference>
<keyword evidence="4" id="KW-1185">Reference proteome</keyword>
<dbReference type="Pfam" id="PF07654">
    <property type="entry name" value="C1-set"/>
    <property type="match status" value="1"/>
</dbReference>
<evidence type="ECO:0000313" key="5">
    <source>
        <dbReference type="RefSeq" id="XP_025051056.1"/>
    </source>
</evidence>
<dbReference type="SMART" id="SM00407">
    <property type="entry name" value="IGc1"/>
    <property type="match status" value="1"/>
</dbReference>
<evidence type="ECO:0000256" key="2">
    <source>
        <dbReference type="SAM" id="MobiDB-lite"/>
    </source>
</evidence>
<dbReference type="PANTHER" id="PTHR23411">
    <property type="entry name" value="TAPASIN"/>
    <property type="match status" value="1"/>
</dbReference>
<organism evidence="4 5">
    <name type="scientific">Alligator sinensis</name>
    <name type="common">Chinese alligator</name>
    <dbReference type="NCBI Taxonomy" id="38654"/>
    <lineage>
        <taxon>Eukaryota</taxon>
        <taxon>Metazoa</taxon>
        <taxon>Chordata</taxon>
        <taxon>Craniata</taxon>
        <taxon>Vertebrata</taxon>
        <taxon>Euteleostomi</taxon>
        <taxon>Archelosauria</taxon>
        <taxon>Archosauria</taxon>
        <taxon>Crocodylia</taxon>
        <taxon>Alligatoridae</taxon>
        <taxon>Alligatorinae</taxon>
        <taxon>Alligator</taxon>
    </lineage>
</organism>
<dbReference type="RefSeq" id="XP_025051056.1">
    <property type="nucleotide sequence ID" value="XM_025195271.1"/>
</dbReference>
<feature type="region of interest" description="Disordered" evidence="2">
    <location>
        <begin position="15"/>
        <end position="44"/>
    </location>
</feature>
<evidence type="ECO:0000256" key="1">
    <source>
        <dbReference type="ARBA" id="ARBA00023319"/>
    </source>
</evidence>
<proteinExistence type="predicted"/>
<dbReference type="InterPro" id="IPR003597">
    <property type="entry name" value="Ig_C1-set"/>
</dbReference>
<dbReference type="GeneID" id="106723267"/>
<dbReference type="Gene3D" id="2.60.40.10">
    <property type="entry name" value="Immunoglobulins"/>
    <property type="match status" value="2"/>
</dbReference>
<dbReference type="SUPFAM" id="SSF48726">
    <property type="entry name" value="Immunoglobulin"/>
    <property type="match status" value="1"/>
</dbReference>
<sequence>MEGTFPEDMAVTWERIHSEDRTVPESAGDQESPEHQPLFPALPPGWRVTEERAGTRLTSSLTFTPTLQDDGARVRCVFLHEAKRIREERVSPEIRGHLADTPLPPVAACRPRPPHLGEVSHPQALVPGQPETLRCRISGFYPGQLAVTWLRKGAGEKAPRPLESSDPHRMHTPAPSPAPDGKSYSVESELRLPPAGPEDAGVEYLCRMQHEALREPESRSSGWLWVQGPPGDSYSREEAGIGASDVEGSVPCPVYCLEPCRTGACGHLLMAMSQAQQRLPGVPGFPPLSCTAQHRHREVEHVRPESFLFLTGAHGEVLGTGEGSAQLRYNLA</sequence>
<feature type="domain" description="Ig-like" evidence="3">
    <location>
        <begin position="114"/>
        <end position="220"/>
    </location>
</feature>
<dbReference type="Proteomes" id="UP000189705">
    <property type="component" value="Unplaced"/>
</dbReference>
<evidence type="ECO:0000259" key="3">
    <source>
        <dbReference type="PROSITE" id="PS50835"/>
    </source>
</evidence>
<dbReference type="AlphaFoldDB" id="A0A3Q0FTV5"/>
<dbReference type="KEGG" id="asn:106723267"/>
<keyword evidence="1" id="KW-0393">Immunoglobulin domain</keyword>
<gene>
    <name evidence="5" type="primary">LOC106723267</name>
</gene>
<dbReference type="InterPro" id="IPR013783">
    <property type="entry name" value="Ig-like_fold"/>
</dbReference>
<dbReference type="InterPro" id="IPR007110">
    <property type="entry name" value="Ig-like_dom"/>
</dbReference>
<feature type="region of interest" description="Disordered" evidence="2">
    <location>
        <begin position="156"/>
        <end position="194"/>
    </location>
</feature>
<dbReference type="CDD" id="cd00098">
    <property type="entry name" value="IgC1"/>
    <property type="match status" value="1"/>
</dbReference>